<dbReference type="Pfam" id="PF22905">
    <property type="entry name" value="Hydro_N_hd"/>
    <property type="match status" value="1"/>
</dbReference>
<proteinExistence type="predicted"/>
<gene>
    <name evidence="2" type="ORF">ACFFH7_26020</name>
</gene>
<sequence>MTFSHAELVAQAGVDPWALRDKLKAGDPAQIETLAAAFYSAGGDMADSNAAKQQAQTYVGEGYTVNGSSPVDFDAEARGTKQTPEHLNAIAKVLTNVAGDLDRQTGGAVKEVGSLERTLSGLSGDYTSFMQGIGHHLPPDDRQAARQEFLDKAVAAVKSSGTQVTKLVTDYEIALMGYLKSMGDLGYVPSATLQEGPNVLDLKLDNVDGELNGGINPNLPTDLATLQKLLDAARADGVDPKRYAALLQQYWLVKAADDAGIDLSKWDPKAGVDGNLGNIMNVYKFYGKLFLDHPELQWAGMANMIGPSFAGGFMDLDSMKDFARGLADKINSLPPELRDLASAGANLSADELGWFENKFLAMQKHIFIDQGSMHEAYLNGGTGAIDEMRRAGLIDDRAANAWSDIGSGDPARIQHGNTDLLYREQNQVIAKQYDEMYNHDGVVGRAMTYGMTVAGQASIPGTHTPGEYKPLTIGGDVTVPGLFADETVGAHVKTPLPSFNVADRDHRWDYVTHDTLPAYQKLLAEHPDQARAIVASPVPDRVADQRLEHRWPQLAEHLLEDWDVDVDADIRFHWPWS</sequence>
<comment type="caution">
    <text evidence="2">The sequence shown here is derived from an EMBL/GenBank/DDBJ whole genome shotgun (WGS) entry which is preliminary data.</text>
</comment>
<organism evidence="2 3">
    <name type="scientific">Kutzneria chonburiensis</name>
    <dbReference type="NCBI Taxonomy" id="1483604"/>
    <lineage>
        <taxon>Bacteria</taxon>
        <taxon>Bacillati</taxon>
        <taxon>Actinomycetota</taxon>
        <taxon>Actinomycetes</taxon>
        <taxon>Pseudonocardiales</taxon>
        <taxon>Pseudonocardiaceae</taxon>
        <taxon>Kutzneria</taxon>
    </lineage>
</organism>
<dbReference type="RefSeq" id="WP_273936285.1">
    <property type="nucleotide sequence ID" value="NZ_CP097263.1"/>
</dbReference>
<dbReference type="Proteomes" id="UP001589810">
    <property type="component" value="Unassembled WGS sequence"/>
</dbReference>
<evidence type="ECO:0000313" key="2">
    <source>
        <dbReference type="EMBL" id="MFC0544989.1"/>
    </source>
</evidence>
<keyword evidence="3" id="KW-1185">Reference proteome</keyword>
<feature type="domain" description="Predicted hydrolase N-terminal" evidence="1">
    <location>
        <begin position="4"/>
        <end position="182"/>
    </location>
</feature>
<dbReference type="EMBL" id="JBHLUD010000008">
    <property type="protein sequence ID" value="MFC0544989.1"/>
    <property type="molecule type" value="Genomic_DNA"/>
</dbReference>
<evidence type="ECO:0000259" key="1">
    <source>
        <dbReference type="Pfam" id="PF22905"/>
    </source>
</evidence>
<evidence type="ECO:0000313" key="3">
    <source>
        <dbReference type="Proteomes" id="UP001589810"/>
    </source>
</evidence>
<accession>A0ABV6MXF4</accession>
<name>A0ABV6MXF4_9PSEU</name>
<reference evidence="2 3" key="1">
    <citation type="submission" date="2024-09" db="EMBL/GenBank/DDBJ databases">
        <authorList>
            <person name="Sun Q."/>
            <person name="Mori K."/>
        </authorList>
    </citation>
    <scope>NUCLEOTIDE SEQUENCE [LARGE SCALE GENOMIC DNA]</scope>
    <source>
        <strain evidence="2 3">TBRC 1432</strain>
    </source>
</reference>
<dbReference type="InterPro" id="IPR054469">
    <property type="entry name" value="Pred_hydrolase_N"/>
</dbReference>
<protein>
    <recommendedName>
        <fullName evidence="1">Predicted hydrolase N-terminal domain-containing protein</fullName>
    </recommendedName>
</protein>